<name>A0A4Z0GQT9_9BACL</name>
<dbReference type="PANTHER" id="PTHR45772:SF8">
    <property type="entry name" value="HIGH-AFFINITY BRANCHED-CHAIN AMINO ACID TRANSPORT ATP-BINDING PROTEIN"/>
    <property type="match status" value="1"/>
</dbReference>
<organism evidence="5 6">
    <name type="scientific">Sporolactobacillus shoreae</name>
    <dbReference type="NCBI Taxonomy" id="1465501"/>
    <lineage>
        <taxon>Bacteria</taxon>
        <taxon>Bacillati</taxon>
        <taxon>Bacillota</taxon>
        <taxon>Bacilli</taxon>
        <taxon>Bacillales</taxon>
        <taxon>Sporolactobacillaceae</taxon>
        <taxon>Sporolactobacillus</taxon>
    </lineage>
</organism>
<accession>A0A4Z0GQT9</accession>
<dbReference type="RefSeq" id="WP_135348307.1">
    <property type="nucleotide sequence ID" value="NZ_SRJD01000007.1"/>
</dbReference>
<comment type="caution">
    <text evidence="5">The sequence shown here is derived from an EMBL/GenBank/DDBJ whole genome shotgun (WGS) entry which is preliminary data.</text>
</comment>
<reference evidence="5 6" key="1">
    <citation type="journal article" date="2015" name="Int. J. Syst. Evol. Microbiol.">
        <title>Sporolactobacillus shoreae sp. nov. and Sporolactobacillus spathodeae sp. nov., two spore-forming lactic acid bacteria isolated from tree barks in Thailand.</title>
        <authorList>
            <person name="Thamacharoensuk T."/>
            <person name="Kitahara M."/>
            <person name="Ohkuma M."/>
            <person name="Thongchul N."/>
            <person name="Tanasupawat S."/>
        </authorList>
    </citation>
    <scope>NUCLEOTIDE SEQUENCE [LARGE SCALE GENOMIC DNA]</scope>
    <source>
        <strain evidence="5 6">BK92</strain>
    </source>
</reference>
<keyword evidence="3 5" id="KW-0067">ATP-binding</keyword>
<evidence type="ECO:0000256" key="2">
    <source>
        <dbReference type="ARBA" id="ARBA00022741"/>
    </source>
</evidence>
<dbReference type="InterPro" id="IPR051120">
    <property type="entry name" value="ABC_AA/LPS_Transport"/>
</dbReference>
<evidence type="ECO:0000256" key="1">
    <source>
        <dbReference type="ARBA" id="ARBA00022448"/>
    </source>
</evidence>
<dbReference type="InterPro" id="IPR032823">
    <property type="entry name" value="BCA_ABC_TP_C"/>
</dbReference>
<protein>
    <submittedName>
        <fullName evidence="5">ABC transporter ATP-binding protein</fullName>
    </submittedName>
</protein>
<dbReference type="GO" id="GO:0005886">
    <property type="term" value="C:plasma membrane"/>
    <property type="evidence" value="ECO:0007669"/>
    <property type="project" value="TreeGrafter"/>
</dbReference>
<keyword evidence="1" id="KW-0813">Transport</keyword>
<keyword evidence="6" id="KW-1185">Reference proteome</keyword>
<dbReference type="InterPro" id="IPR003439">
    <property type="entry name" value="ABC_transporter-like_ATP-bd"/>
</dbReference>
<dbReference type="GO" id="GO:0005524">
    <property type="term" value="F:ATP binding"/>
    <property type="evidence" value="ECO:0007669"/>
    <property type="project" value="UniProtKB-KW"/>
</dbReference>
<evidence type="ECO:0000259" key="4">
    <source>
        <dbReference type="PROSITE" id="PS50893"/>
    </source>
</evidence>
<dbReference type="PROSITE" id="PS50893">
    <property type="entry name" value="ABC_TRANSPORTER_2"/>
    <property type="match status" value="1"/>
</dbReference>
<feature type="domain" description="ABC transporter" evidence="4">
    <location>
        <begin position="16"/>
        <end position="247"/>
    </location>
</feature>
<dbReference type="CDD" id="cd03219">
    <property type="entry name" value="ABC_Mj1267_LivG_branched"/>
    <property type="match status" value="1"/>
</dbReference>
<dbReference type="InterPro" id="IPR003593">
    <property type="entry name" value="AAA+_ATPase"/>
</dbReference>
<dbReference type="Pfam" id="PF00005">
    <property type="entry name" value="ABC_tran"/>
    <property type="match status" value="1"/>
</dbReference>
<dbReference type="Pfam" id="PF12399">
    <property type="entry name" value="BCA_ABC_TP_C"/>
    <property type="match status" value="1"/>
</dbReference>
<evidence type="ECO:0000313" key="5">
    <source>
        <dbReference type="EMBL" id="TGA98497.1"/>
    </source>
</evidence>
<gene>
    <name evidence="5" type="ORF">E4665_08225</name>
</gene>
<proteinExistence type="predicted"/>
<dbReference type="AlphaFoldDB" id="A0A4Z0GQT9"/>
<evidence type="ECO:0000256" key="3">
    <source>
        <dbReference type="ARBA" id="ARBA00022840"/>
    </source>
</evidence>
<dbReference type="SMART" id="SM00382">
    <property type="entry name" value="AAA"/>
    <property type="match status" value="1"/>
</dbReference>
<dbReference type="PANTHER" id="PTHR45772">
    <property type="entry name" value="CONSERVED COMPONENT OF ABC TRANSPORTER FOR NATURAL AMINO ACIDS-RELATED"/>
    <property type="match status" value="1"/>
</dbReference>
<dbReference type="OrthoDB" id="9805514at2"/>
<dbReference type="Gene3D" id="3.40.50.300">
    <property type="entry name" value="P-loop containing nucleotide triphosphate hydrolases"/>
    <property type="match status" value="1"/>
</dbReference>
<evidence type="ECO:0000313" key="6">
    <source>
        <dbReference type="Proteomes" id="UP000298347"/>
    </source>
</evidence>
<dbReference type="EMBL" id="SRJD01000007">
    <property type="protein sequence ID" value="TGA98497.1"/>
    <property type="molecule type" value="Genomic_DNA"/>
</dbReference>
<keyword evidence="2" id="KW-0547">Nucleotide-binding</keyword>
<dbReference type="SUPFAM" id="SSF52540">
    <property type="entry name" value="P-loop containing nucleoside triphosphate hydrolases"/>
    <property type="match status" value="1"/>
</dbReference>
<dbReference type="InterPro" id="IPR027417">
    <property type="entry name" value="P-loop_NTPase"/>
</dbReference>
<sequence>MKKTSVENSTNKKAILELKGVGKYFGGLRAVDNINLSVKKGDLHCLIGPNGAGKSTIFKMIMGVYKPTSGSILFENNAITNKRTWDRVKLGLSIKMQIPGVYGDLTAYENMKIAAQNFYKRREMNNKIMELFDLLEITNLKSKIVNNLSHGQQQWLEIGMALACKPKMLLLDEPAAGLGPEETNYTSDLIRKLNDKGLTILFIDHDMDFVKNIAKSATVLHLGNKFAEGTVDEIASNQKVIDIYLGK</sequence>
<dbReference type="GO" id="GO:0016887">
    <property type="term" value="F:ATP hydrolysis activity"/>
    <property type="evidence" value="ECO:0007669"/>
    <property type="project" value="InterPro"/>
</dbReference>
<dbReference type="Proteomes" id="UP000298347">
    <property type="component" value="Unassembled WGS sequence"/>
</dbReference>